<organism evidence="1 2">
    <name type="scientific">Streptococcus lactarius</name>
    <dbReference type="NCBI Taxonomy" id="684066"/>
    <lineage>
        <taxon>Bacteria</taxon>
        <taxon>Bacillati</taxon>
        <taxon>Bacillota</taxon>
        <taxon>Bacilli</taxon>
        <taxon>Lactobacillales</taxon>
        <taxon>Streptococcaceae</taxon>
        <taxon>Streptococcus</taxon>
    </lineage>
</organism>
<proteinExistence type="predicted"/>
<comment type="caution">
    <text evidence="1">The sequence shown here is derived from an EMBL/GenBank/DDBJ whole genome shotgun (WGS) entry which is preliminary data.</text>
</comment>
<reference evidence="1" key="1">
    <citation type="submission" date="2016-12" db="EMBL/GenBank/DDBJ databases">
        <title>Draft genome of Streptococcus lactarius CCUG 66490T type strain.</title>
        <authorList>
            <person name="Salva-Serra F."/>
            <person name="Engstrom-Jakobsson H."/>
            <person name="Thorell K."/>
            <person name="Gomila M."/>
            <person name="Gonzales-Siles L."/>
            <person name="Busquets A."/>
            <person name="Jaen-Luchoro D."/>
            <person name="Karlsson R."/>
            <person name="Kristiansson E."/>
            <person name="Moore E."/>
        </authorList>
    </citation>
    <scope>NUCLEOTIDE SEQUENCE</scope>
    <source>
        <strain evidence="1">CCUG 66490</strain>
    </source>
</reference>
<sequence length="67" mass="7949">MIQRATRKRMKIRNLTRNPDFSVRLSIFRAFRSCSNQNTRSYLSFLVIEQATENKVKIENPTKMPCI</sequence>
<evidence type="ECO:0000313" key="2">
    <source>
        <dbReference type="Proteomes" id="UP001138780"/>
    </source>
</evidence>
<evidence type="ECO:0000313" key="1">
    <source>
        <dbReference type="EMBL" id="MBK4778646.1"/>
    </source>
</evidence>
<accession>A0A9X0WLP0</accession>
<gene>
    <name evidence="1" type="ORF">BTU61_00250</name>
</gene>
<dbReference type="EMBL" id="MRXX01000001">
    <property type="protein sequence ID" value="MBK4778646.1"/>
    <property type="molecule type" value="Genomic_DNA"/>
</dbReference>
<dbReference type="AlphaFoldDB" id="A0A9X0WLP0"/>
<dbReference type="Proteomes" id="UP001138780">
    <property type="component" value="Unassembled WGS sequence"/>
</dbReference>
<name>A0A9X0WLP0_9STRE</name>
<protein>
    <submittedName>
        <fullName evidence="1">Uncharacterized protein</fullName>
    </submittedName>
</protein>